<proteinExistence type="predicted"/>
<reference evidence="2" key="1">
    <citation type="journal article" date="2016" name="Nat. Biotechnol.">
        <title>Sequencing wild and cultivated cassava and related species reveals extensive interspecific hybridization and genetic diversity.</title>
        <authorList>
            <person name="Bredeson J.V."/>
            <person name="Lyons J.B."/>
            <person name="Prochnik S.E."/>
            <person name="Wu G.A."/>
            <person name="Ha C.M."/>
            <person name="Edsinger-Gonzales E."/>
            <person name="Grimwood J."/>
            <person name="Schmutz J."/>
            <person name="Rabbi I.Y."/>
            <person name="Egesi C."/>
            <person name="Nauluvula P."/>
            <person name="Lebot V."/>
            <person name="Ndunguru J."/>
            <person name="Mkamilo G."/>
            <person name="Bart R.S."/>
            <person name="Setter T.L."/>
            <person name="Gleadow R.M."/>
            <person name="Kulakow P."/>
            <person name="Ferguson M.E."/>
            <person name="Rounsley S."/>
            <person name="Rokhsar D.S."/>
        </authorList>
    </citation>
    <scope>NUCLEOTIDE SEQUENCE [LARGE SCALE GENOMIC DNA]</scope>
    <source>
        <strain evidence="2">cv. AM560-2</strain>
    </source>
</reference>
<accession>A0ACB7HPD2</accession>
<organism evidence="1 2">
    <name type="scientific">Manihot esculenta</name>
    <name type="common">Cassava</name>
    <name type="synonym">Jatropha manihot</name>
    <dbReference type="NCBI Taxonomy" id="3983"/>
    <lineage>
        <taxon>Eukaryota</taxon>
        <taxon>Viridiplantae</taxon>
        <taxon>Streptophyta</taxon>
        <taxon>Embryophyta</taxon>
        <taxon>Tracheophyta</taxon>
        <taxon>Spermatophyta</taxon>
        <taxon>Magnoliopsida</taxon>
        <taxon>eudicotyledons</taxon>
        <taxon>Gunneridae</taxon>
        <taxon>Pentapetalae</taxon>
        <taxon>rosids</taxon>
        <taxon>fabids</taxon>
        <taxon>Malpighiales</taxon>
        <taxon>Euphorbiaceae</taxon>
        <taxon>Crotonoideae</taxon>
        <taxon>Manihoteae</taxon>
        <taxon>Manihot</taxon>
    </lineage>
</organism>
<sequence length="65" mass="7826">MLYLFIVLYVILNIFFSFTSLYCQAKFITRRSCIYFFSFLKGSFFFLESKSTLQAYSYPTRLINL</sequence>
<comment type="caution">
    <text evidence="1">The sequence shown here is derived from an EMBL/GenBank/DDBJ whole genome shotgun (WGS) entry which is preliminary data.</text>
</comment>
<gene>
    <name evidence="1" type="ORF">MANES_05G186751v8</name>
</gene>
<keyword evidence="2" id="KW-1185">Reference proteome</keyword>
<protein>
    <submittedName>
        <fullName evidence="1">Uncharacterized protein</fullName>
    </submittedName>
</protein>
<evidence type="ECO:0000313" key="2">
    <source>
        <dbReference type="Proteomes" id="UP000091857"/>
    </source>
</evidence>
<dbReference type="Proteomes" id="UP000091857">
    <property type="component" value="Chromosome 5"/>
</dbReference>
<name>A0ACB7HPD2_MANES</name>
<dbReference type="EMBL" id="CM004391">
    <property type="protein sequence ID" value="KAG8654385.1"/>
    <property type="molecule type" value="Genomic_DNA"/>
</dbReference>
<evidence type="ECO:0000313" key="1">
    <source>
        <dbReference type="EMBL" id="KAG8654385.1"/>
    </source>
</evidence>